<dbReference type="SUPFAM" id="SSF46689">
    <property type="entry name" value="Homeodomain-like"/>
    <property type="match status" value="1"/>
</dbReference>
<organism evidence="6 7">
    <name type="scientific">Solidesulfovibrio fructosivorans JJ]</name>
    <dbReference type="NCBI Taxonomy" id="596151"/>
    <lineage>
        <taxon>Bacteria</taxon>
        <taxon>Pseudomonadati</taxon>
        <taxon>Thermodesulfobacteriota</taxon>
        <taxon>Desulfovibrionia</taxon>
        <taxon>Desulfovibrionales</taxon>
        <taxon>Desulfovibrionaceae</taxon>
        <taxon>Solidesulfovibrio</taxon>
    </lineage>
</organism>
<keyword evidence="2 4" id="KW-0238">DNA-binding</keyword>
<gene>
    <name evidence="6" type="ORF">DesfrDRAFT_1106</name>
</gene>
<dbReference type="InterPro" id="IPR009057">
    <property type="entry name" value="Homeodomain-like_sf"/>
</dbReference>
<dbReference type="PANTHER" id="PTHR30055:SF234">
    <property type="entry name" value="HTH-TYPE TRANSCRIPTIONAL REGULATOR BETI"/>
    <property type="match status" value="1"/>
</dbReference>
<dbReference type="GO" id="GO:0000976">
    <property type="term" value="F:transcription cis-regulatory region binding"/>
    <property type="evidence" value="ECO:0007669"/>
    <property type="project" value="TreeGrafter"/>
</dbReference>
<evidence type="ECO:0000259" key="5">
    <source>
        <dbReference type="PROSITE" id="PS50977"/>
    </source>
</evidence>
<dbReference type="OrthoDB" id="3249at2"/>
<dbReference type="AlphaFoldDB" id="E1JU07"/>
<name>E1JU07_SOLFR</name>
<evidence type="ECO:0000313" key="7">
    <source>
        <dbReference type="Proteomes" id="UP000006250"/>
    </source>
</evidence>
<comment type="caution">
    <text evidence="6">The sequence shown here is derived from an EMBL/GenBank/DDBJ whole genome shotgun (WGS) entry which is preliminary data.</text>
</comment>
<dbReference type="InterPro" id="IPR036271">
    <property type="entry name" value="Tet_transcr_reg_TetR-rel_C_sf"/>
</dbReference>
<dbReference type="InterPro" id="IPR050109">
    <property type="entry name" value="HTH-type_TetR-like_transc_reg"/>
</dbReference>
<dbReference type="STRING" id="596151.DesfrDRAFT_1106"/>
<dbReference type="RefSeq" id="WP_005991887.1">
    <property type="nucleotide sequence ID" value="NZ_AECZ01000005.1"/>
</dbReference>
<dbReference type="GO" id="GO:0003700">
    <property type="term" value="F:DNA-binding transcription factor activity"/>
    <property type="evidence" value="ECO:0007669"/>
    <property type="project" value="TreeGrafter"/>
</dbReference>
<dbReference type="Gene3D" id="1.10.357.10">
    <property type="entry name" value="Tetracycline Repressor, domain 2"/>
    <property type="match status" value="1"/>
</dbReference>
<keyword evidence="1" id="KW-0805">Transcription regulation</keyword>
<dbReference type="PRINTS" id="PR00455">
    <property type="entry name" value="HTHTETR"/>
</dbReference>
<evidence type="ECO:0000256" key="1">
    <source>
        <dbReference type="ARBA" id="ARBA00023015"/>
    </source>
</evidence>
<sequence length="197" mass="22608" precursor="true">MAERMESPLRREQIAEAALTIVVEQGLGAVTVRRVAEAVGISAAALYRHYKNKGDILAAVLEEHHEMALANLRQAEAQGTTPMEVLELIYKTMMKMVVKYRALPVIFLSDVLWFEEPRLSELKLRHHKIVRERFLEILKQGQAQRQIRSDIRPEELFVHFLGLIAMPALICARDVQDVDMPRQIIANWELFTNAVRV</sequence>
<dbReference type="eggNOG" id="COG1309">
    <property type="taxonomic scope" value="Bacteria"/>
</dbReference>
<dbReference type="PANTHER" id="PTHR30055">
    <property type="entry name" value="HTH-TYPE TRANSCRIPTIONAL REGULATOR RUTR"/>
    <property type="match status" value="1"/>
</dbReference>
<keyword evidence="7" id="KW-1185">Reference proteome</keyword>
<proteinExistence type="predicted"/>
<dbReference type="PROSITE" id="PS50977">
    <property type="entry name" value="HTH_TETR_2"/>
    <property type="match status" value="1"/>
</dbReference>
<evidence type="ECO:0000256" key="2">
    <source>
        <dbReference type="ARBA" id="ARBA00023125"/>
    </source>
</evidence>
<evidence type="ECO:0000313" key="6">
    <source>
        <dbReference type="EMBL" id="EFL52286.1"/>
    </source>
</evidence>
<accession>E1JU07</accession>
<dbReference type="SUPFAM" id="SSF48498">
    <property type="entry name" value="Tetracyclin repressor-like, C-terminal domain"/>
    <property type="match status" value="1"/>
</dbReference>
<dbReference type="Gene3D" id="1.10.10.60">
    <property type="entry name" value="Homeodomain-like"/>
    <property type="match status" value="1"/>
</dbReference>
<evidence type="ECO:0000256" key="4">
    <source>
        <dbReference type="PROSITE-ProRule" id="PRU00335"/>
    </source>
</evidence>
<keyword evidence="3" id="KW-0804">Transcription</keyword>
<protein>
    <submittedName>
        <fullName evidence="6">Transcriptional regulator, TetR family</fullName>
    </submittedName>
</protein>
<feature type="DNA-binding region" description="H-T-H motif" evidence="4">
    <location>
        <begin position="31"/>
        <end position="50"/>
    </location>
</feature>
<dbReference type="Proteomes" id="UP000006250">
    <property type="component" value="Unassembled WGS sequence"/>
</dbReference>
<feature type="domain" description="HTH tetR-type" evidence="5">
    <location>
        <begin position="8"/>
        <end position="68"/>
    </location>
</feature>
<reference evidence="6 7" key="1">
    <citation type="submission" date="2010-08" db="EMBL/GenBank/DDBJ databases">
        <title>The draft genome of Desulfovibrio fructosovorans JJ.</title>
        <authorList>
            <consortium name="US DOE Joint Genome Institute (JGI-PGF)"/>
            <person name="Lucas S."/>
            <person name="Copeland A."/>
            <person name="Lapidus A."/>
            <person name="Cheng J.-F."/>
            <person name="Bruce D."/>
            <person name="Goodwin L."/>
            <person name="Pitluck S."/>
            <person name="Land M.L."/>
            <person name="Hauser L."/>
            <person name="Chang Y.-J."/>
            <person name="Jeffries C."/>
            <person name="Wall J.D."/>
            <person name="Stahl D.A."/>
            <person name="Arkin A.P."/>
            <person name="Dehal P."/>
            <person name="Stolyar S.M."/>
            <person name="Hazen T.C."/>
            <person name="Woyke T.J."/>
        </authorList>
    </citation>
    <scope>NUCLEOTIDE SEQUENCE [LARGE SCALE GENOMIC DNA]</scope>
    <source>
        <strain evidence="6 7">JJ</strain>
    </source>
</reference>
<dbReference type="InterPro" id="IPR001647">
    <property type="entry name" value="HTH_TetR"/>
</dbReference>
<evidence type="ECO:0000256" key="3">
    <source>
        <dbReference type="ARBA" id="ARBA00023163"/>
    </source>
</evidence>
<dbReference type="Pfam" id="PF00440">
    <property type="entry name" value="TetR_N"/>
    <property type="match status" value="1"/>
</dbReference>
<dbReference type="EMBL" id="AECZ01000005">
    <property type="protein sequence ID" value="EFL52286.1"/>
    <property type="molecule type" value="Genomic_DNA"/>
</dbReference>